<sequence length="190" mass="19967">MSVRKLIVAAALAAALVGCSTPGAGTGADSDVRYVSGNGTVTTMKPAERKAVANLQGEDLDGKQVSLADYKGKVVVLNVWGSWCPPCRKEAPDLTEASKALASKGVQFIGINTRDNDKGPANAFVRTFKVPYPSVYDPDGDQLLAFRDTLPPSRIPSTLVIDAEGRAAARVLGPVTKTTLEQIVLDVVAK</sequence>
<protein>
    <submittedName>
        <fullName evidence="8">TlpA family protein disulfide reductase</fullName>
    </submittedName>
</protein>
<dbReference type="SUPFAM" id="SSF52833">
    <property type="entry name" value="Thioredoxin-like"/>
    <property type="match status" value="1"/>
</dbReference>
<dbReference type="InterPro" id="IPR036249">
    <property type="entry name" value="Thioredoxin-like_sf"/>
</dbReference>
<evidence type="ECO:0000256" key="3">
    <source>
        <dbReference type="ARBA" id="ARBA00022968"/>
    </source>
</evidence>
<dbReference type="InterPro" id="IPR013766">
    <property type="entry name" value="Thioredoxin_domain"/>
</dbReference>
<evidence type="ECO:0000313" key="8">
    <source>
        <dbReference type="EMBL" id="MFC3760278.1"/>
    </source>
</evidence>
<name>A0ABV7Y6D9_9ACTN</name>
<accession>A0ABV7Y6D9</accession>
<evidence type="ECO:0000259" key="7">
    <source>
        <dbReference type="PROSITE" id="PS51352"/>
    </source>
</evidence>
<keyword evidence="5" id="KW-0676">Redox-active center</keyword>
<dbReference type="EMBL" id="JBHRZH010000005">
    <property type="protein sequence ID" value="MFC3760278.1"/>
    <property type="molecule type" value="Genomic_DNA"/>
</dbReference>
<dbReference type="PANTHER" id="PTHR42852">
    <property type="entry name" value="THIOL:DISULFIDE INTERCHANGE PROTEIN DSBE"/>
    <property type="match status" value="1"/>
</dbReference>
<dbReference type="PROSITE" id="PS51352">
    <property type="entry name" value="THIOREDOXIN_2"/>
    <property type="match status" value="1"/>
</dbReference>
<dbReference type="InterPro" id="IPR017937">
    <property type="entry name" value="Thioredoxin_CS"/>
</dbReference>
<dbReference type="InterPro" id="IPR013740">
    <property type="entry name" value="Redoxin"/>
</dbReference>
<dbReference type="Proteomes" id="UP001595699">
    <property type="component" value="Unassembled WGS sequence"/>
</dbReference>
<dbReference type="Gene3D" id="3.40.30.10">
    <property type="entry name" value="Glutaredoxin"/>
    <property type="match status" value="1"/>
</dbReference>
<keyword evidence="9" id="KW-1185">Reference proteome</keyword>
<dbReference type="PANTHER" id="PTHR42852:SF6">
    <property type="entry name" value="THIOL:DISULFIDE INTERCHANGE PROTEIN DSBE"/>
    <property type="match status" value="1"/>
</dbReference>
<proteinExistence type="predicted"/>
<dbReference type="InterPro" id="IPR050553">
    <property type="entry name" value="Thioredoxin_ResA/DsbE_sf"/>
</dbReference>
<dbReference type="CDD" id="cd02966">
    <property type="entry name" value="TlpA_like_family"/>
    <property type="match status" value="1"/>
</dbReference>
<evidence type="ECO:0000313" key="9">
    <source>
        <dbReference type="Proteomes" id="UP001595699"/>
    </source>
</evidence>
<evidence type="ECO:0000256" key="1">
    <source>
        <dbReference type="ARBA" id="ARBA00004196"/>
    </source>
</evidence>
<dbReference type="RefSeq" id="WP_205122661.1">
    <property type="nucleotide sequence ID" value="NZ_JAFBCM010000001.1"/>
</dbReference>
<keyword evidence="4" id="KW-1015">Disulfide bond</keyword>
<reference evidence="9" key="1">
    <citation type="journal article" date="2019" name="Int. J. Syst. Evol. Microbiol.">
        <title>The Global Catalogue of Microorganisms (GCM) 10K type strain sequencing project: providing services to taxonomists for standard genome sequencing and annotation.</title>
        <authorList>
            <consortium name="The Broad Institute Genomics Platform"/>
            <consortium name="The Broad Institute Genome Sequencing Center for Infectious Disease"/>
            <person name="Wu L."/>
            <person name="Ma J."/>
        </authorList>
    </citation>
    <scope>NUCLEOTIDE SEQUENCE [LARGE SCALE GENOMIC DNA]</scope>
    <source>
        <strain evidence="9">CGMCC 4.7241</strain>
    </source>
</reference>
<dbReference type="PROSITE" id="PS00194">
    <property type="entry name" value="THIOREDOXIN_1"/>
    <property type="match status" value="1"/>
</dbReference>
<dbReference type="PROSITE" id="PS51257">
    <property type="entry name" value="PROKAR_LIPOPROTEIN"/>
    <property type="match status" value="1"/>
</dbReference>
<organism evidence="8 9">
    <name type="scientific">Tenggerimyces flavus</name>
    <dbReference type="NCBI Taxonomy" id="1708749"/>
    <lineage>
        <taxon>Bacteria</taxon>
        <taxon>Bacillati</taxon>
        <taxon>Actinomycetota</taxon>
        <taxon>Actinomycetes</taxon>
        <taxon>Propionibacteriales</taxon>
        <taxon>Nocardioidaceae</taxon>
        <taxon>Tenggerimyces</taxon>
    </lineage>
</organism>
<evidence type="ECO:0000256" key="5">
    <source>
        <dbReference type="ARBA" id="ARBA00023284"/>
    </source>
</evidence>
<evidence type="ECO:0000256" key="4">
    <source>
        <dbReference type="ARBA" id="ARBA00023157"/>
    </source>
</evidence>
<gene>
    <name evidence="8" type="ORF">ACFOUW_05475</name>
</gene>
<comment type="subcellular location">
    <subcellularLocation>
        <location evidence="1">Cell envelope</location>
    </subcellularLocation>
</comment>
<keyword evidence="3" id="KW-0812">Transmembrane</keyword>
<evidence type="ECO:0000256" key="6">
    <source>
        <dbReference type="SAM" id="SignalP"/>
    </source>
</evidence>
<keyword evidence="3" id="KW-0735">Signal-anchor</keyword>
<keyword evidence="2" id="KW-0201">Cytochrome c-type biogenesis</keyword>
<feature type="chain" id="PRO_5045613036" evidence="6">
    <location>
        <begin position="25"/>
        <end position="190"/>
    </location>
</feature>
<evidence type="ECO:0000256" key="2">
    <source>
        <dbReference type="ARBA" id="ARBA00022748"/>
    </source>
</evidence>
<dbReference type="Pfam" id="PF08534">
    <property type="entry name" value="Redoxin"/>
    <property type="match status" value="1"/>
</dbReference>
<feature type="domain" description="Thioredoxin" evidence="7">
    <location>
        <begin position="46"/>
        <end position="190"/>
    </location>
</feature>
<keyword evidence="6" id="KW-0732">Signal</keyword>
<feature type="signal peptide" evidence="6">
    <location>
        <begin position="1"/>
        <end position="24"/>
    </location>
</feature>
<comment type="caution">
    <text evidence="8">The sequence shown here is derived from an EMBL/GenBank/DDBJ whole genome shotgun (WGS) entry which is preliminary data.</text>
</comment>